<name>A0A8G0KVY4_9FLAO</name>
<proteinExistence type="predicted"/>
<evidence type="ECO:0000313" key="1">
    <source>
        <dbReference type="EMBL" id="QYS89457.1"/>
    </source>
</evidence>
<dbReference type="GO" id="GO:0006426">
    <property type="term" value="P:glycyl-tRNA aminoacylation"/>
    <property type="evidence" value="ECO:0007669"/>
    <property type="project" value="InterPro"/>
</dbReference>
<reference evidence="1" key="1">
    <citation type="submission" date="2020-12" db="EMBL/GenBank/DDBJ databases">
        <title>Genome sequencing of genetic groups of Flavobacterium columnare.</title>
        <authorList>
            <person name="Waldbieser G.C."/>
            <person name="Griffin M.J."/>
            <person name="LaFrentz B.R."/>
        </authorList>
    </citation>
    <scope>NUCLEOTIDE SEQUENCE</scope>
    <source>
        <strain evidence="1">90-106</strain>
    </source>
</reference>
<dbReference type="AlphaFoldDB" id="A0A8G0KVY4"/>
<accession>A0A8G0KVY4</accession>
<dbReference type="GO" id="GO:0005737">
    <property type="term" value="C:cytoplasm"/>
    <property type="evidence" value="ECO:0007669"/>
    <property type="project" value="InterPro"/>
</dbReference>
<dbReference type="KEGG" id="fdv:JJC05_04025"/>
<dbReference type="Proteomes" id="UP000824721">
    <property type="component" value="Chromosome"/>
</dbReference>
<dbReference type="PROSITE" id="PS50861">
    <property type="entry name" value="AA_TRNA_LIGASE_II_GLYAB"/>
    <property type="match status" value="1"/>
</dbReference>
<dbReference type="GO" id="GO:0004820">
    <property type="term" value="F:glycine-tRNA ligase activity"/>
    <property type="evidence" value="ECO:0007669"/>
    <property type="project" value="InterPro"/>
</dbReference>
<organism evidence="1">
    <name type="scientific">Flavobacterium columnare</name>
    <dbReference type="NCBI Taxonomy" id="996"/>
    <lineage>
        <taxon>Bacteria</taxon>
        <taxon>Pseudomonadati</taxon>
        <taxon>Bacteroidota</taxon>
        <taxon>Flavobacteriia</taxon>
        <taxon>Flavobacteriales</taxon>
        <taxon>Flavobacteriaceae</taxon>
        <taxon>Flavobacterium</taxon>
    </lineage>
</organism>
<sequence length="76" mass="8651">MTLFARERGKCIIEGKSVVTEVQTALNKLPKNVADDIVNYINIDKSGKRLMFFKNAQKSGKLESTIEAYQLFKKIK</sequence>
<gene>
    <name evidence="1" type="ORF">JJC05_04025</name>
</gene>
<protein>
    <submittedName>
        <fullName evidence="1">Uncharacterized protein</fullName>
    </submittedName>
</protein>
<dbReference type="GO" id="GO:0005524">
    <property type="term" value="F:ATP binding"/>
    <property type="evidence" value="ECO:0007669"/>
    <property type="project" value="InterPro"/>
</dbReference>
<dbReference type="EMBL" id="CP067378">
    <property type="protein sequence ID" value="QYS89457.1"/>
    <property type="molecule type" value="Genomic_DNA"/>
</dbReference>
<dbReference type="InterPro" id="IPR006194">
    <property type="entry name" value="Gly-tRNA-synth_heterodimer"/>
</dbReference>